<accession>A0A8J5L298</accession>
<evidence type="ECO:0000313" key="3">
    <source>
        <dbReference type="Proteomes" id="UP000734854"/>
    </source>
</evidence>
<name>A0A8J5L298_ZINOF</name>
<dbReference type="EMBL" id="JACMSC010000009">
    <property type="protein sequence ID" value="KAG6508774.1"/>
    <property type="molecule type" value="Genomic_DNA"/>
</dbReference>
<dbReference type="AlphaFoldDB" id="A0A8J5L298"/>
<gene>
    <name evidence="2" type="ORF">ZIOFF_034155</name>
</gene>
<feature type="compositionally biased region" description="Polar residues" evidence="1">
    <location>
        <begin position="137"/>
        <end position="147"/>
    </location>
</feature>
<feature type="region of interest" description="Disordered" evidence="1">
    <location>
        <begin position="131"/>
        <end position="157"/>
    </location>
</feature>
<reference evidence="2 3" key="1">
    <citation type="submission" date="2020-08" db="EMBL/GenBank/DDBJ databases">
        <title>Plant Genome Project.</title>
        <authorList>
            <person name="Zhang R.-G."/>
        </authorList>
    </citation>
    <scope>NUCLEOTIDE SEQUENCE [LARGE SCALE GENOMIC DNA]</scope>
    <source>
        <tissue evidence="2">Rhizome</tissue>
    </source>
</reference>
<keyword evidence="3" id="KW-1185">Reference proteome</keyword>
<comment type="caution">
    <text evidence="2">The sequence shown here is derived from an EMBL/GenBank/DDBJ whole genome shotgun (WGS) entry which is preliminary data.</text>
</comment>
<sequence>MGALTENRKRRLAVDLRLSSFAHPVFDLASEPSPPSKKIKRISPPVSLCAITPLTQVALTPTPAARSFPPPSPLPRPVHGPQRILRAFGLGSANGSRLLPSPLKPKDVEMGNLVSQFLRVKKAAVFTPWRMGKRDQASSPSSMNRGSDGNDGSHEGLGLDQYVQLVNDVKDGNLVPETSHNNAVFPFSKSGLSDLRIVTQKSEETPNLHLVNRKVEDARKLLRKSSPAREDKTSVKRSPLYKELYVESARKHDTKLRNLDLEVELAEKRISSFRLIHHEEEKQFEEV</sequence>
<protein>
    <submittedName>
        <fullName evidence="2">Uncharacterized protein</fullName>
    </submittedName>
</protein>
<evidence type="ECO:0000256" key="1">
    <source>
        <dbReference type="SAM" id="MobiDB-lite"/>
    </source>
</evidence>
<dbReference type="Proteomes" id="UP000734854">
    <property type="component" value="Unassembled WGS sequence"/>
</dbReference>
<evidence type="ECO:0000313" key="2">
    <source>
        <dbReference type="EMBL" id="KAG6508774.1"/>
    </source>
</evidence>
<organism evidence="2 3">
    <name type="scientific">Zingiber officinale</name>
    <name type="common">Ginger</name>
    <name type="synonym">Amomum zingiber</name>
    <dbReference type="NCBI Taxonomy" id="94328"/>
    <lineage>
        <taxon>Eukaryota</taxon>
        <taxon>Viridiplantae</taxon>
        <taxon>Streptophyta</taxon>
        <taxon>Embryophyta</taxon>
        <taxon>Tracheophyta</taxon>
        <taxon>Spermatophyta</taxon>
        <taxon>Magnoliopsida</taxon>
        <taxon>Liliopsida</taxon>
        <taxon>Zingiberales</taxon>
        <taxon>Zingiberaceae</taxon>
        <taxon>Zingiber</taxon>
    </lineage>
</organism>
<proteinExistence type="predicted"/>